<dbReference type="SMART" id="SM00706">
    <property type="entry name" value="TECPR"/>
    <property type="match status" value="1"/>
</dbReference>
<accession>A0A8D8VTL8</accession>
<organism evidence="1">
    <name type="scientific">Cacopsylla melanoneura</name>
    <dbReference type="NCBI Taxonomy" id="428564"/>
    <lineage>
        <taxon>Eukaryota</taxon>
        <taxon>Metazoa</taxon>
        <taxon>Ecdysozoa</taxon>
        <taxon>Arthropoda</taxon>
        <taxon>Hexapoda</taxon>
        <taxon>Insecta</taxon>
        <taxon>Pterygota</taxon>
        <taxon>Neoptera</taxon>
        <taxon>Paraneoptera</taxon>
        <taxon>Hemiptera</taxon>
        <taxon>Sternorrhyncha</taxon>
        <taxon>Psylloidea</taxon>
        <taxon>Psyllidae</taxon>
        <taxon>Psyllinae</taxon>
        <taxon>Cacopsylla</taxon>
    </lineage>
</organism>
<evidence type="ECO:0000313" key="1">
    <source>
        <dbReference type="EMBL" id="CAG6633229.1"/>
    </source>
</evidence>
<dbReference type="InterPro" id="IPR006624">
    <property type="entry name" value="Beta-propeller_rpt_TECPR"/>
</dbReference>
<sequence>MPSSMLFGINNEGRVYSLYTNGTKWREFPYLGVEFKRLSSVPNFLWAIGGDRQIYVHVHGFDIPIRIREEVYENQTDTSGQTRTVLKIEHWKVFDFHLLPGNGKVLGQRI</sequence>
<reference evidence="1" key="1">
    <citation type="submission" date="2021-05" db="EMBL/GenBank/DDBJ databases">
        <authorList>
            <person name="Alioto T."/>
            <person name="Alioto T."/>
            <person name="Gomez Garrido J."/>
        </authorList>
    </citation>
    <scope>NUCLEOTIDE SEQUENCE</scope>
</reference>
<name>A0A8D8VTL8_9HEMI</name>
<proteinExistence type="predicted"/>
<dbReference type="AlphaFoldDB" id="A0A8D8VTL8"/>
<protein>
    <submittedName>
        <fullName evidence="1">Tectonin beta-propeller repeat-containing protein</fullName>
    </submittedName>
</protein>
<dbReference type="EMBL" id="HBUF01082055">
    <property type="protein sequence ID" value="CAG6633229.1"/>
    <property type="molecule type" value="Transcribed_RNA"/>
</dbReference>